<accession>A0A238ZBQ2</accession>
<dbReference type="EMBL" id="FZNO01000027">
    <property type="protein sequence ID" value="SNR80777.1"/>
    <property type="molecule type" value="Genomic_DNA"/>
</dbReference>
<dbReference type="PRINTS" id="PR00080">
    <property type="entry name" value="SDRFAMILY"/>
</dbReference>
<sequence>MEQEFAGKVVLVTGGSRGMGREIVHAFAERGADVVVASRKLENCETVAAEVRDKYRVRALPLGVNVSSWADCDRLVDDVYGEFGQVDVLINNAGASPLYPSLDQVTEQYFDKVMGINLKGPFRLSALIGTRMAEGDGGSIVNIGSIEAIRPQPMALPYAAAKSGLHTLSEGFAQAFGPKVRVNTIQAGAFLTDISQGWPDGLKEEMEKKVALGRCAEPSEVVGAALFLAGSASSYVTGAVLRVDGGWR</sequence>
<evidence type="ECO:0000256" key="1">
    <source>
        <dbReference type="ARBA" id="ARBA00006484"/>
    </source>
</evidence>
<reference evidence="3 4" key="1">
    <citation type="submission" date="2017-06" db="EMBL/GenBank/DDBJ databases">
        <authorList>
            <person name="Kim H.J."/>
            <person name="Triplett B.A."/>
        </authorList>
    </citation>
    <scope>NUCLEOTIDE SEQUENCE [LARGE SCALE GENOMIC DNA]</scope>
    <source>
        <strain evidence="3 4">DSM 44272</strain>
    </source>
</reference>
<name>A0A238ZBQ2_9ACTN</name>
<dbReference type="InterPro" id="IPR036291">
    <property type="entry name" value="NAD(P)-bd_dom_sf"/>
</dbReference>
<comment type="similarity">
    <text evidence="1">Belongs to the short-chain dehydrogenases/reductases (SDR) family.</text>
</comment>
<dbReference type="Proteomes" id="UP000198403">
    <property type="component" value="Unassembled WGS sequence"/>
</dbReference>
<evidence type="ECO:0000313" key="4">
    <source>
        <dbReference type="Proteomes" id="UP000198403"/>
    </source>
</evidence>
<dbReference type="PANTHER" id="PTHR43639:SF1">
    <property type="entry name" value="SHORT-CHAIN DEHYDROGENASE_REDUCTASE FAMILY PROTEIN"/>
    <property type="match status" value="1"/>
</dbReference>
<dbReference type="RefSeq" id="WP_089338298.1">
    <property type="nucleotide sequence ID" value="NZ_FZNO01000027.1"/>
</dbReference>
<evidence type="ECO:0000256" key="2">
    <source>
        <dbReference type="ARBA" id="ARBA00023002"/>
    </source>
</evidence>
<dbReference type="Gene3D" id="3.40.50.720">
    <property type="entry name" value="NAD(P)-binding Rossmann-like Domain"/>
    <property type="match status" value="1"/>
</dbReference>
<dbReference type="PROSITE" id="PS00061">
    <property type="entry name" value="ADH_SHORT"/>
    <property type="match status" value="1"/>
</dbReference>
<dbReference type="PANTHER" id="PTHR43639">
    <property type="entry name" value="OXIDOREDUCTASE, SHORT-CHAIN DEHYDROGENASE/REDUCTASE FAMILY (AFU_ORTHOLOGUE AFUA_5G02870)"/>
    <property type="match status" value="1"/>
</dbReference>
<protein>
    <submittedName>
        <fullName evidence="3">NAD(P)-dependent dehydrogenase, short-chain alcohol dehydrogenase family</fullName>
    </submittedName>
</protein>
<dbReference type="AlphaFoldDB" id="A0A238ZBQ2"/>
<gene>
    <name evidence="3" type="ORF">SAMN06272737_12719</name>
</gene>
<dbReference type="GO" id="GO:0016491">
    <property type="term" value="F:oxidoreductase activity"/>
    <property type="evidence" value="ECO:0007669"/>
    <property type="project" value="UniProtKB-KW"/>
</dbReference>
<dbReference type="Pfam" id="PF13561">
    <property type="entry name" value="adh_short_C2"/>
    <property type="match status" value="1"/>
</dbReference>
<keyword evidence="4" id="KW-1185">Reference proteome</keyword>
<dbReference type="InterPro" id="IPR002347">
    <property type="entry name" value="SDR_fam"/>
</dbReference>
<dbReference type="OrthoDB" id="286404at2"/>
<proteinExistence type="inferred from homology"/>
<keyword evidence="2" id="KW-0560">Oxidoreductase</keyword>
<dbReference type="InterPro" id="IPR020904">
    <property type="entry name" value="Sc_DH/Rdtase_CS"/>
</dbReference>
<dbReference type="PRINTS" id="PR00081">
    <property type="entry name" value="GDHRDH"/>
</dbReference>
<evidence type="ECO:0000313" key="3">
    <source>
        <dbReference type="EMBL" id="SNR80777.1"/>
    </source>
</evidence>
<dbReference type="FunFam" id="3.40.50.720:FF:000084">
    <property type="entry name" value="Short-chain dehydrogenase reductase"/>
    <property type="match status" value="1"/>
</dbReference>
<organism evidence="3 4">
    <name type="scientific">Blastococcus mobilis</name>
    <dbReference type="NCBI Taxonomy" id="1938746"/>
    <lineage>
        <taxon>Bacteria</taxon>
        <taxon>Bacillati</taxon>
        <taxon>Actinomycetota</taxon>
        <taxon>Actinomycetes</taxon>
        <taxon>Geodermatophilales</taxon>
        <taxon>Geodermatophilaceae</taxon>
        <taxon>Blastococcus</taxon>
    </lineage>
</organism>
<dbReference type="SUPFAM" id="SSF51735">
    <property type="entry name" value="NAD(P)-binding Rossmann-fold domains"/>
    <property type="match status" value="1"/>
</dbReference>
<dbReference type="CDD" id="cd05233">
    <property type="entry name" value="SDR_c"/>
    <property type="match status" value="1"/>
</dbReference>